<evidence type="ECO:0000313" key="10">
    <source>
        <dbReference type="EMBL" id="WDF68099.1"/>
    </source>
</evidence>
<dbReference type="Pfam" id="PF00512">
    <property type="entry name" value="HisKA"/>
    <property type="match status" value="1"/>
</dbReference>
<evidence type="ECO:0000256" key="2">
    <source>
        <dbReference type="ARBA" id="ARBA00012438"/>
    </source>
</evidence>
<dbReference type="PROSITE" id="PS50109">
    <property type="entry name" value="HIS_KIN"/>
    <property type="match status" value="1"/>
</dbReference>
<feature type="domain" description="Histidine kinase" evidence="8">
    <location>
        <begin position="492"/>
        <end position="712"/>
    </location>
</feature>
<dbReference type="SUPFAM" id="SSF55781">
    <property type="entry name" value="GAF domain-like"/>
    <property type="match status" value="1"/>
</dbReference>
<evidence type="ECO:0000256" key="4">
    <source>
        <dbReference type="ARBA" id="ARBA00023012"/>
    </source>
</evidence>
<dbReference type="SMART" id="SM00387">
    <property type="entry name" value="HATPase_c"/>
    <property type="match status" value="1"/>
</dbReference>
<dbReference type="InterPro" id="IPR036890">
    <property type="entry name" value="HATPase_C_sf"/>
</dbReference>
<organism evidence="10 11">
    <name type="scientific">Sphingobacterium oryzagri</name>
    <dbReference type="NCBI Taxonomy" id="3025669"/>
    <lineage>
        <taxon>Bacteria</taxon>
        <taxon>Pseudomonadati</taxon>
        <taxon>Bacteroidota</taxon>
        <taxon>Sphingobacteriia</taxon>
        <taxon>Sphingobacteriales</taxon>
        <taxon>Sphingobacteriaceae</taxon>
        <taxon>Sphingobacterium</taxon>
    </lineage>
</organism>
<gene>
    <name evidence="10" type="ORF">PQ465_17600</name>
</gene>
<dbReference type="RefSeq" id="WP_274266833.1">
    <property type="nucleotide sequence ID" value="NZ_CP117880.1"/>
</dbReference>
<reference evidence="10 11" key="1">
    <citation type="submission" date="2023-02" db="EMBL/GenBank/DDBJ databases">
        <title>Genome sequence of Sphingobacterium sp. KACC 22765.</title>
        <authorList>
            <person name="Kim S."/>
            <person name="Heo J."/>
            <person name="Kwon S.-W."/>
        </authorList>
    </citation>
    <scope>NUCLEOTIDE SEQUENCE [LARGE SCALE GENOMIC DNA]</scope>
    <source>
        <strain evidence="10 11">KACC 22765</strain>
    </source>
</reference>
<dbReference type="Gene3D" id="3.30.450.40">
    <property type="match status" value="1"/>
</dbReference>
<dbReference type="Gene3D" id="3.30.565.10">
    <property type="entry name" value="Histidine kinase-like ATPase, C-terminal domain"/>
    <property type="match status" value="1"/>
</dbReference>
<dbReference type="InterPro" id="IPR011006">
    <property type="entry name" value="CheY-like_superfamily"/>
</dbReference>
<dbReference type="PANTHER" id="PTHR45339">
    <property type="entry name" value="HYBRID SIGNAL TRANSDUCTION HISTIDINE KINASE J"/>
    <property type="match status" value="1"/>
</dbReference>
<feature type="modified residue" description="4-aspartylphosphate" evidence="5">
    <location>
        <position position="806"/>
    </location>
</feature>
<evidence type="ECO:0000313" key="11">
    <source>
        <dbReference type="Proteomes" id="UP001221558"/>
    </source>
</evidence>
<keyword evidence="7" id="KW-0472">Membrane</keyword>
<dbReference type="InterPro" id="IPR029016">
    <property type="entry name" value="GAF-like_dom_sf"/>
</dbReference>
<keyword evidence="4" id="KW-0902">Two-component regulatory system</keyword>
<dbReference type="PANTHER" id="PTHR45339:SF1">
    <property type="entry name" value="HYBRID SIGNAL TRANSDUCTION HISTIDINE KINASE J"/>
    <property type="match status" value="1"/>
</dbReference>
<accession>A0ABY7WL71</accession>
<dbReference type="Proteomes" id="UP001221558">
    <property type="component" value="Chromosome"/>
</dbReference>
<dbReference type="InterPro" id="IPR004358">
    <property type="entry name" value="Sig_transdc_His_kin-like_C"/>
</dbReference>
<evidence type="ECO:0000259" key="9">
    <source>
        <dbReference type="PROSITE" id="PS50110"/>
    </source>
</evidence>
<dbReference type="SMART" id="SM00388">
    <property type="entry name" value="HisKA"/>
    <property type="match status" value="1"/>
</dbReference>
<keyword evidence="6" id="KW-0175">Coiled coil</keyword>
<feature type="modified residue" description="4-aspartylphosphate" evidence="5">
    <location>
        <position position="1080"/>
    </location>
</feature>
<feature type="transmembrane region" description="Helical" evidence="7">
    <location>
        <begin position="182"/>
        <end position="201"/>
    </location>
</feature>
<feature type="modified residue" description="4-aspartylphosphate" evidence="5">
    <location>
        <position position="930"/>
    </location>
</feature>
<dbReference type="Gene3D" id="3.40.50.2300">
    <property type="match status" value="3"/>
</dbReference>
<evidence type="ECO:0000259" key="8">
    <source>
        <dbReference type="PROSITE" id="PS50109"/>
    </source>
</evidence>
<evidence type="ECO:0000256" key="1">
    <source>
        <dbReference type="ARBA" id="ARBA00000085"/>
    </source>
</evidence>
<dbReference type="PROSITE" id="PS50110">
    <property type="entry name" value="RESPONSE_REGULATORY"/>
    <property type="match status" value="3"/>
</dbReference>
<dbReference type="SUPFAM" id="SSF55874">
    <property type="entry name" value="ATPase domain of HSP90 chaperone/DNA topoisomerase II/histidine kinase"/>
    <property type="match status" value="1"/>
</dbReference>
<feature type="domain" description="Response regulatory" evidence="9">
    <location>
        <begin position="1029"/>
        <end position="1147"/>
    </location>
</feature>
<keyword evidence="7" id="KW-0812">Transmembrane</keyword>
<dbReference type="SUPFAM" id="SSF47384">
    <property type="entry name" value="Homodimeric domain of signal transducing histidine kinase"/>
    <property type="match status" value="1"/>
</dbReference>
<feature type="coiled-coil region" evidence="6">
    <location>
        <begin position="392"/>
        <end position="478"/>
    </location>
</feature>
<dbReference type="Pfam" id="PF02518">
    <property type="entry name" value="HATPase_c"/>
    <property type="match status" value="1"/>
</dbReference>
<dbReference type="CDD" id="cd00082">
    <property type="entry name" value="HisKA"/>
    <property type="match status" value="1"/>
</dbReference>
<comment type="catalytic activity">
    <reaction evidence="1">
        <text>ATP + protein L-histidine = ADP + protein N-phospho-L-histidine.</text>
        <dbReference type="EC" id="2.7.13.3"/>
    </reaction>
</comment>
<evidence type="ECO:0000256" key="3">
    <source>
        <dbReference type="ARBA" id="ARBA00022553"/>
    </source>
</evidence>
<evidence type="ECO:0000256" key="7">
    <source>
        <dbReference type="SAM" id="Phobius"/>
    </source>
</evidence>
<name>A0ABY7WL71_9SPHI</name>
<dbReference type="EMBL" id="CP117880">
    <property type="protein sequence ID" value="WDF68099.1"/>
    <property type="molecule type" value="Genomic_DNA"/>
</dbReference>
<feature type="transmembrane region" description="Helical" evidence="7">
    <location>
        <begin position="12"/>
        <end position="31"/>
    </location>
</feature>
<dbReference type="EC" id="2.7.13.3" evidence="2"/>
<evidence type="ECO:0000256" key="6">
    <source>
        <dbReference type="SAM" id="Coils"/>
    </source>
</evidence>
<dbReference type="InterPro" id="IPR003661">
    <property type="entry name" value="HisK_dim/P_dom"/>
</dbReference>
<evidence type="ECO:0000256" key="5">
    <source>
        <dbReference type="PROSITE-ProRule" id="PRU00169"/>
    </source>
</evidence>
<keyword evidence="7" id="KW-1133">Transmembrane helix</keyword>
<feature type="domain" description="Response regulatory" evidence="9">
    <location>
        <begin position="880"/>
        <end position="997"/>
    </location>
</feature>
<protein>
    <recommendedName>
        <fullName evidence="2">histidine kinase</fullName>
        <ecNumber evidence="2">2.7.13.3</ecNumber>
    </recommendedName>
</protein>
<dbReference type="SMART" id="SM00448">
    <property type="entry name" value="REC"/>
    <property type="match status" value="3"/>
</dbReference>
<keyword evidence="3 5" id="KW-0597">Phosphoprotein</keyword>
<dbReference type="CDD" id="cd16922">
    <property type="entry name" value="HATPase_EvgS-ArcB-TorS-like"/>
    <property type="match status" value="1"/>
</dbReference>
<dbReference type="InterPro" id="IPR036097">
    <property type="entry name" value="HisK_dim/P_sf"/>
</dbReference>
<dbReference type="Gene3D" id="1.10.287.130">
    <property type="match status" value="1"/>
</dbReference>
<dbReference type="InterPro" id="IPR003594">
    <property type="entry name" value="HATPase_dom"/>
</dbReference>
<dbReference type="Pfam" id="PF00072">
    <property type="entry name" value="Response_reg"/>
    <property type="match status" value="3"/>
</dbReference>
<dbReference type="InterPro" id="IPR005467">
    <property type="entry name" value="His_kinase_dom"/>
</dbReference>
<sequence length="1148" mass="130000">MKKEAILKWELFIGIILAYLIIIGTAVYFFTALGTKVEDVKVATDRLQKKTNILNEIDQELFDAIQSKTRYLLRQEIRDLQSINDLLKDLSRSTAALKEGFDNEARILTQINALEEAARQSLDIKSIQEQKEDSTQDNKELVLQEQNNINDIVLSIRNSLLAERQATAEQFHSSVLNLKNTAYFLIGLPLVFILFIFNRVIKIVRELSRRSKETNQLNKEIQAAQQKIEESNWVLAEAGKLNESITGVDNENVIAEIAFRHIQNALDFYAGALYIRRVESYEYLLKEQIGIDKSHAISQSFLHGEGLLGNVTKAKEIKIIQQNTEEILRSSTALHGNQIDTIILAPLVYERHTVGIMEIAGRYPKESLPKITQYVERASRMTAMAIKFGQSHTLVEQLLEETQQQTEELEAQQEELRITNEELIYKTNLLEASEEELRVQQEELQQSNSELEEKAKQLEVKNDDLNTAQRVVEEKIQEVELASKYKSEFMANMSHELRTPLNSILILAKLLHDNKNHNLNADQVKYASVIHSAGSDLLQLINELLDLAKIESGKVELNYETIYSKDFIHNLENLFATTAQEREIHFITKIDENLPKQFVSDEYRLEQVIKNFLSNAFKFTEKQGKVELTVRYANDNLKFIVRDNGKGISKEKQQLIFEAFRQEDGSTSRKYGGTGLGLSISREIASMLGGRITLDSELDKGSTFTLIIPYTDAPAVATPNRPLFAETGLKENLEKAFPDHEQTSDNASTDDPLLTKNLLIVEDDVNFADILRDFAQTYGFQVMLAHDGADAIQKAKQFKPHAIILDVMLPISDGWEVLKTLKNTPETKHIPIHMMSAASFNQREFIENGAIGFLSKPVSEDSLKRVFDNINLNIDKGIKKVLLIEDQEFQSEIIKSAFAEQHINVIQAFNASSGLVKLQEEENIDCVILDIKLPDADGLDVLDKIKAMPAYLDTPIIINTAYDLSKSQIDHIRQYTRAMILKSGKSNSRLIDEVKLFLNKISSDDYSPVKNISKLNQVSNQSDSLHGKRVLIADDDMRNVFALTTTLQEYQMEIEIANNGLEAVEIVQNSGSKIDIVLMDIMMPEMDGYEAINAIRKNKAFANLPIIAVTAKAMKGDREKSIQIGASDYVSKPIDIDKLVSLMRVWLS</sequence>
<keyword evidence="11" id="KW-1185">Reference proteome</keyword>
<dbReference type="PRINTS" id="PR00344">
    <property type="entry name" value="BCTRLSENSOR"/>
</dbReference>
<dbReference type="SUPFAM" id="SSF52172">
    <property type="entry name" value="CheY-like"/>
    <property type="match status" value="3"/>
</dbReference>
<dbReference type="CDD" id="cd17546">
    <property type="entry name" value="REC_hyHK_CKI1_RcsC-like"/>
    <property type="match status" value="1"/>
</dbReference>
<proteinExistence type="predicted"/>
<feature type="domain" description="Response regulatory" evidence="9">
    <location>
        <begin position="757"/>
        <end position="871"/>
    </location>
</feature>
<dbReference type="InterPro" id="IPR001789">
    <property type="entry name" value="Sig_transdc_resp-reg_receiver"/>
</dbReference>
<feature type="coiled-coil region" evidence="6">
    <location>
        <begin position="204"/>
        <end position="234"/>
    </location>
</feature>